<organism evidence="4 5">
    <name type="scientific">Pisum sativum</name>
    <name type="common">Garden pea</name>
    <name type="synonym">Lathyrus oleraceus</name>
    <dbReference type="NCBI Taxonomy" id="3888"/>
    <lineage>
        <taxon>Eukaryota</taxon>
        <taxon>Viridiplantae</taxon>
        <taxon>Streptophyta</taxon>
        <taxon>Embryophyta</taxon>
        <taxon>Tracheophyta</taxon>
        <taxon>Spermatophyta</taxon>
        <taxon>Magnoliopsida</taxon>
        <taxon>eudicotyledons</taxon>
        <taxon>Gunneridae</taxon>
        <taxon>Pentapetalae</taxon>
        <taxon>rosids</taxon>
        <taxon>fabids</taxon>
        <taxon>Fabales</taxon>
        <taxon>Fabaceae</taxon>
        <taxon>Papilionoideae</taxon>
        <taxon>50 kb inversion clade</taxon>
        <taxon>NPAAA clade</taxon>
        <taxon>Hologalegina</taxon>
        <taxon>IRL clade</taxon>
        <taxon>Fabeae</taxon>
        <taxon>Lathyrus</taxon>
    </lineage>
</organism>
<evidence type="ECO:0000313" key="4">
    <source>
        <dbReference type="EMBL" id="KAI5428959.1"/>
    </source>
</evidence>
<feature type="domain" description="PROP1-like PPR" evidence="3">
    <location>
        <begin position="178"/>
        <end position="312"/>
    </location>
</feature>
<feature type="repeat" description="PPR" evidence="2">
    <location>
        <begin position="184"/>
        <end position="218"/>
    </location>
</feature>
<protein>
    <recommendedName>
        <fullName evidence="3">PROP1-like PPR domain-containing protein</fullName>
    </recommendedName>
</protein>
<dbReference type="Gramene" id="Psat03G0381200-T1">
    <property type="protein sequence ID" value="KAI5428959.1"/>
    <property type="gene ID" value="KIW84_033812"/>
</dbReference>
<name>A0A9D4XZK3_PEA</name>
<keyword evidence="5" id="KW-1185">Reference proteome</keyword>
<feature type="repeat" description="PPR" evidence="2">
    <location>
        <begin position="289"/>
        <end position="323"/>
    </location>
</feature>
<dbReference type="Proteomes" id="UP001058974">
    <property type="component" value="Chromosome 3"/>
</dbReference>
<proteinExistence type="predicted"/>
<dbReference type="NCBIfam" id="TIGR00756">
    <property type="entry name" value="PPR"/>
    <property type="match status" value="2"/>
</dbReference>
<dbReference type="EMBL" id="JAMSHJ010000003">
    <property type="protein sequence ID" value="KAI5428959.1"/>
    <property type="molecule type" value="Genomic_DNA"/>
</dbReference>
<keyword evidence="1" id="KW-0677">Repeat</keyword>
<feature type="repeat" description="PPR" evidence="2">
    <location>
        <begin position="254"/>
        <end position="288"/>
    </location>
</feature>
<accession>A0A9D4XZK3</accession>
<dbReference type="Gramene" id="PSAT_LOCUS12431_t1">
    <property type="protein sequence ID" value="CAL5192551.1"/>
    <property type="gene ID" value="PSAT_LOCUS12431"/>
</dbReference>
<dbReference type="Gramene" id="Psat3g115520.2">
    <property type="protein sequence ID" value="Psat3g115520.2.cds"/>
    <property type="gene ID" value="Psat3g115520"/>
</dbReference>
<dbReference type="PANTHER" id="PTHR46862">
    <property type="entry name" value="OS07G0661900 PROTEIN"/>
    <property type="match status" value="1"/>
</dbReference>
<dbReference type="GO" id="GO:0005739">
    <property type="term" value="C:mitochondrion"/>
    <property type="evidence" value="ECO:0007669"/>
    <property type="project" value="EnsemblPlants"/>
</dbReference>
<feature type="repeat" description="PPR" evidence="2">
    <location>
        <begin position="324"/>
        <end position="358"/>
    </location>
</feature>
<dbReference type="OrthoDB" id="185373at2759"/>
<evidence type="ECO:0000313" key="5">
    <source>
        <dbReference type="Proteomes" id="UP001058974"/>
    </source>
</evidence>
<evidence type="ECO:0000256" key="1">
    <source>
        <dbReference type="ARBA" id="ARBA00022737"/>
    </source>
</evidence>
<dbReference type="Gramene" id="Psat3g115520.1">
    <property type="protein sequence ID" value="Psat3g115520.1.cds"/>
    <property type="gene ID" value="Psat3g115520"/>
</dbReference>
<dbReference type="GO" id="GO:0009507">
    <property type="term" value="C:chloroplast"/>
    <property type="evidence" value="ECO:0007669"/>
    <property type="project" value="EnsemblPlants"/>
</dbReference>
<evidence type="ECO:0000259" key="3">
    <source>
        <dbReference type="Pfam" id="PF17177"/>
    </source>
</evidence>
<dbReference type="InterPro" id="IPR002885">
    <property type="entry name" value="PPR_rpt"/>
</dbReference>
<reference evidence="4 5" key="1">
    <citation type="journal article" date="2022" name="Nat. Genet.">
        <title>Improved pea reference genome and pan-genome highlight genomic features and evolutionary characteristics.</title>
        <authorList>
            <person name="Yang T."/>
            <person name="Liu R."/>
            <person name="Luo Y."/>
            <person name="Hu S."/>
            <person name="Wang D."/>
            <person name="Wang C."/>
            <person name="Pandey M.K."/>
            <person name="Ge S."/>
            <person name="Xu Q."/>
            <person name="Li N."/>
            <person name="Li G."/>
            <person name="Huang Y."/>
            <person name="Saxena R.K."/>
            <person name="Ji Y."/>
            <person name="Li M."/>
            <person name="Yan X."/>
            <person name="He Y."/>
            <person name="Liu Y."/>
            <person name="Wang X."/>
            <person name="Xiang C."/>
            <person name="Varshney R.K."/>
            <person name="Ding H."/>
            <person name="Gao S."/>
            <person name="Zong X."/>
        </authorList>
    </citation>
    <scope>NUCLEOTIDE SEQUENCE [LARGE SCALE GENOMIC DNA]</scope>
    <source>
        <strain evidence="4 5">cv. Zhongwan 6</strain>
    </source>
</reference>
<dbReference type="PROSITE" id="PS51375">
    <property type="entry name" value="PPR"/>
    <property type="match status" value="4"/>
</dbReference>
<comment type="caution">
    <text evidence="4">The sequence shown here is derived from an EMBL/GenBank/DDBJ whole genome shotgun (WGS) entry which is preliminary data.</text>
</comment>
<dbReference type="InterPro" id="IPR011990">
    <property type="entry name" value="TPR-like_helical_dom_sf"/>
</dbReference>
<dbReference type="Pfam" id="PF01535">
    <property type="entry name" value="PPR"/>
    <property type="match status" value="1"/>
</dbReference>
<gene>
    <name evidence="4" type="ORF">KIW84_033812</name>
</gene>
<sequence length="430" mass="49414">MNILGTNRFSIDPTLIMGTYCNNLLCKIYNPNYSITNNAIKLYPIRNKRNALWNKLSDFDIHKRHFDSVLVAVSTEGVVEEVVEENCKRFRWNEIRDGITEEQKLAISKLPFKMVKRCKAVMRQIICFSEEKGRLCDVLGAWVKIMMPTRADWLSVLKELKNIDHPLYLEVAEHALIEESFESNLRDYTKLIHYYSKANQLEAAENIFMLMKQRGFICDQVILTTMVHMYSKACHLDRAEEYYEEIKLLGEPLDKRSYGSMIMAYIRAGMPEKGESLLEEMDAQEIYAGSEVYKALLRAYSGIGNAEGAQRVFDAIQLAGIIPDDKMCSLLIYAYGMAGQSQKARIAFENMRRVGIEPTDKCISSVLVAYEKENMLNTALEFLMDLEKDGIMVEEETSRILAGWFRKLGVVEEVELVLRDFATTTSHQRS</sequence>
<evidence type="ECO:0000256" key="2">
    <source>
        <dbReference type="PROSITE-ProRule" id="PRU00708"/>
    </source>
</evidence>
<dbReference type="Pfam" id="PF17177">
    <property type="entry name" value="PPR_long"/>
    <property type="match status" value="1"/>
</dbReference>
<dbReference type="AlphaFoldDB" id="A0A9D4XZK3"/>
<dbReference type="Gene3D" id="1.25.40.10">
    <property type="entry name" value="Tetratricopeptide repeat domain"/>
    <property type="match status" value="2"/>
</dbReference>
<dbReference type="InterPro" id="IPR033443">
    <property type="entry name" value="PROP1-like_PPR_dom"/>
</dbReference>
<dbReference type="PANTHER" id="PTHR46862:SF3">
    <property type="entry name" value="OS07G0661900 PROTEIN"/>
    <property type="match status" value="1"/>
</dbReference>